<proteinExistence type="predicted"/>
<name>A0A8S5MA72_9CAUD</name>
<dbReference type="EMBL" id="BK014855">
    <property type="protein sequence ID" value="DAD78983.1"/>
    <property type="molecule type" value="Genomic_DNA"/>
</dbReference>
<reference evidence="1" key="1">
    <citation type="journal article" date="2021" name="Proc. Natl. Acad. Sci. U.S.A.">
        <title>A Catalog of Tens of Thousands of Viruses from Human Metagenomes Reveals Hidden Associations with Chronic Diseases.</title>
        <authorList>
            <person name="Tisza M.J."/>
            <person name="Buck C.B."/>
        </authorList>
    </citation>
    <scope>NUCLEOTIDE SEQUENCE</scope>
    <source>
        <strain evidence="1">Ctv4j104</strain>
    </source>
</reference>
<protein>
    <submittedName>
        <fullName evidence="1">Uncharacterized protein</fullName>
    </submittedName>
</protein>
<sequence>MTNREWLNSLTDKQLAAFLTNGLLCKYDMDDSDFTILASLRRVLFRSTRSEDALIQWLSEEQEFEVVK</sequence>
<accession>A0A8S5MA72</accession>
<evidence type="ECO:0000313" key="1">
    <source>
        <dbReference type="EMBL" id="DAD78983.1"/>
    </source>
</evidence>
<organism evidence="1">
    <name type="scientific">Siphoviridae sp. ctv4j104</name>
    <dbReference type="NCBI Taxonomy" id="2826510"/>
    <lineage>
        <taxon>Viruses</taxon>
        <taxon>Duplodnaviria</taxon>
        <taxon>Heunggongvirae</taxon>
        <taxon>Uroviricota</taxon>
        <taxon>Caudoviricetes</taxon>
    </lineage>
</organism>